<keyword evidence="4" id="KW-0418">Kinase</keyword>
<dbReference type="SUPFAM" id="SSF47384">
    <property type="entry name" value="Homodimeric domain of signal transducing histidine kinase"/>
    <property type="match status" value="1"/>
</dbReference>
<feature type="domain" description="Histidine kinase" evidence="9">
    <location>
        <begin position="363"/>
        <end position="566"/>
    </location>
</feature>
<feature type="transmembrane region" description="Helical" evidence="8">
    <location>
        <begin position="296"/>
        <end position="316"/>
    </location>
</feature>
<keyword evidence="8" id="KW-1133">Transmembrane helix</keyword>
<dbReference type="GO" id="GO:0000155">
    <property type="term" value="F:phosphorelay sensor kinase activity"/>
    <property type="evidence" value="ECO:0007669"/>
    <property type="project" value="InterPro"/>
</dbReference>
<dbReference type="Pfam" id="PF02518">
    <property type="entry name" value="HATPase_c"/>
    <property type="match status" value="1"/>
</dbReference>
<dbReference type="InterPro" id="IPR003594">
    <property type="entry name" value="HATPase_dom"/>
</dbReference>
<feature type="transmembrane region" description="Helical" evidence="8">
    <location>
        <begin position="54"/>
        <end position="75"/>
    </location>
</feature>
<evidence type="ECO:0000313" key="10">
    <source>
        <dbReference type="EMBL" id="EGP92921.1"/>
    </source>
</evidence>
<dbReference type="Gene3D" id="3.30.565.10">
    <property type="entry name" value="Histidine kinase-like ATPase, C-terminal domain"/>
    <property type="match status" value="1"/>
</dbReference>
<dbReference type="Gene3D" id="1.10.287.130">
    <property type="match status" value="1"/>
</dbReference>
<keyword evidence="2" id="KW-0808">Transferase</keyword>
<feature type="transmembrane region" description="Helical" evidence="8">
    <location>
        <begin position="184"/>
        <end position="204"/>
    </location>
</feature>
<evidence type="ECO:0000256" key="7">
    <source>
        <dbReference type="SAM" id="Coils"/>
    </source>
</evidence>
<dbReference type="PANTHER" id="PTHR43065">
    <property type="entry name" value="SENSOR HISTIDINE KINASE"/>
    <property type="match status" value="1"/>
</dbReference>
<keyword evidence="1" id="KW-0597">Phosphoprotein</keyword>
<dbReference type="GO" id="GO:0005524">
    <property type="term" value="F:ATP binding"/>
    <property type="evidence" value="ECO:0007669"/>
    <property type="project" value="UniProtKB-KW"/>
</dbReference>
<dbReference type="SUPFAM" id="SSF55874">
    <property type="entry name" value="ATPase domain of HSP90 chaperone/DNA topoisomerase II/histidine kinase"/>
    <property type="match status" value="1"/>
</dbReference>
<evidence type="ECO:0000256" key="3">
    <source>
        <dbReference type="ARBA" id="ARBA00022741"/>
    </source>
</evidence>
<dbReference type="InterPro" id="IPR003661">
    <property type="entry name" value="HisK_dim/P_dom"/>
</dbReference>
<feature type="transmembrane region" description="Helical" evidence="8">
    <location>
        <begin position="118"/>
        <end position="138"/>
    </location>
</feature>
<gene>
    <name evidence="10" type="ORF">MY1_0136</name>
</gene>
<evidence type="ECO:0000256" key="1">
    <source>
        <dbReference type="ARBA" id="ARBA00022553"/>
    </source>
</evidence>
<evidence type="ECO:0000313" key="11">
    <source>
        <dbReference type="Proteomes" id="UP000004440"/>
    </source>
</evidence>
<keyword evidence="11" id="KW-1185">Reference proteome</keyword>
<keyword evidence="3" id="KW-0547">Nucleotide-binding</keyword>
<feature type="transmembrane region" description="Helical" evidence="8">
    <location>
        <begin position="158"/>
        <end position="177"/>
    </location>
</feature>
<accession>F9CYV3</accession>
<comment type="caution">
    <text evidence="10">The sequence shown here is derived from an EMBL/GenBank/DDBJ whole genome shotgun (WGS) entry which is preliminary data.</text>
</comment>
<organism evidence="10 11">
    <name type="scientific">Nitrosarchaeum koreense MY1</name>
    <dbReference type="NCBI Taxonomy" id="1001994"/>
    <lineage>
        <taxon>Archaea</taxon>
        <taxon>Nitrososphaerota</taxon>
        <taxon>Nitrososphaeria</taxon>
        <taxon>Nitrosopumilales</taxon>
        <taxon>Nitrosopumilaceae</taxon>
        <taxon>Nitrosarchaeum</taxon>
    </lineage>
</organism>
<dbReference type="InterPro" id="IPR004358">
    <property type="entry name" value="Sig_transdc_His_kin-like_C"/>
</dbReference>
<feature type="coiled-coil region" evidence="7">
    <location>
        <begin position="323"/>
        <end position="357"/>
    </location>
</feature>
<dbReference type="PATRIC" id="fig|1001994.6.peg.136"/>
<dbReference type="Pfam" id="PF00512">
    <property type="entry name" value="HisKA"/>
    <property type="match status" value="1"/>
</dbReference>
<evidence type="ECO:0000256" key="8">
    <source>
        <dbReference type="SAM" id="Phobius"/>
    </source>
</evidence>
<dbReference type="InterPro" id="IPR036890">
    <property type="entry name" value="HATPase_C_sf"/>
</dbReference>
<feature type="transmembrane region" description="Helical" evidence="8">
    <location>
        <begin position="263"/>
        <end position="284"/>
    </location>
</feature>
<keyword evidence="6" id="KW-0902">Two-component regulatory system</keyword>
<feature type="transmembrane region" description="Helical" evidence="8">
    <location>
        <begin position="219"/>
        <end position="236"/>
    </location>
</feature>
<feature type="transmembrane region" description="Helical" evidence="8">
    <location>
        <begin position="18"/>
        <end position="42"/>
    </location>
</feature>
<evidence type="ECO:0000256" key="4">
    <source>
        <dbReference type="ARBA" id="ARBA00022777"/>
    </source>
</evidence>
<dbReference type="InterPro" id="IPR036097">
    <property type="entry name" value="HisK_dim/P_sf"/>
</dbReference>
<dbReference type="CDD" id="cd00082">
    <property type="entry name" value="HisKA"/>
    <property type="match status" value="1"/>
</dbReference>
<dbReference type="PRINTS" id="PR00344">
    <property type="entry name" value="BCTRLSENSOR"/>
</dbReference>
<evidence type="ECO:0000256" key="5">
    <source>
        <dbReference type="ARBA" id="ARBA00022840"/>
    </source>
</evidence>
<dbReference type="STRING" id="1001994.MY1_0136"/>
<evidence type="ECO:0000256" key="6">
    <source>
        <dbReference type="ARBA" id="ARBA00023012"/>
    </source>
</evidence>
<protein>
    <submittedName>
        <fullName evidence="10">Sensor protein</fullName>
    </submittedName>
</protein>
<keyword evidence="8" id="KW-0812">Transmembrane</keyword>
<name>F9CYV3_9ARCH</name>
<keyword evidence="5" id="KW-0067">ATP-binding</keyword>
<keyword evidence="7" id="KW-0175">Coiled coil</keyword>
<dbReference type="CDD" id="cd00075">
    <property type="entry name" value="HATPase"/>
    <property type="match status" value="1"/>
</dbReference>
<dbReference type="InterPro" id="IPR005467">
    <property type="entry name" value="His_kinase_dom"/>
</dbReference>
<dbReference type="SMART" id="SM00387">
    <property type="entry name" value="HATPase_c"/>
    <property type="match status" value="1"/>
</dbReference>
<proteinExistence type="predicted"/>
<evidence type="ECO:0000256" key="2">
    <source>
        <dbReference type="ARBA" id="ARBA00022679"/>
    </source>
</evidence>
<feature type="transmembrane region" description="Helical" evidence="8">
    <location>
        <begin position="87"/>
        <end position="106"/>
    </location>
</feature>
<dbReference type="AlphaFoldDB" id="F9CYV3"/>
<evidence type="ECO:0000259" key="9">
    <source>
        <dbReference type="PROSITE" id="PS50109"/>
    </source>
</evidence>
<dbReference type="SMART" id="SM00388">
    <property type="entry name" value="HisKA"/>
    <property type="match status" value="1"/>
</dbReference>
<dbReference type="EMBL" id="AFPU01000001">
    <property type="protein sequence ID" value="EGP92921.1"/>
    <property type="molecule type" value="Genomic_DNA"/>
</dbReference>
<dbReference type="Proteomes" id="UP000004440">
    <property type="component" value="Unassembled WGS sequence"/>
</dbReference>
<sequence length="572" mass="64988">MGITLLYQLRPFLEDSQFILISIPAYTIIPVILILFSFVLTIKLHKQNNFQSKAFVLFTIGVSFWFIAEQIWVIYEDIYDVDPFPSIADIFYVGAYPFFVGFLLLSLKPIKKLITKKIWLFAFLLSLSFVIPSMIGYFNSFDEDEGLDVFSKSVLLLYPIMSGFQLAPAIIGILFMVKKSINYSWMLMLFAFLIYSVSDTFYLFSELNGTYHDGHPVDVMYLYSYILLIFSVYSRIQISNNSDIHSNDIFFNENIKFETITKYGIPLTLMIFSMIVVISMINTFYLNPEEGLSVEYIVFGVIAMLVVFTIIILTINRNLTKFVQMRTTDLEKQRNNLEELIEEKTQAVLKAERLSAIGELSGRLAHDLRNPLSVMKMSVDLIKQHPADAKISDTVITKRLELIEKSIDRISHQVDDVLGYVRNSPLKPTSASLRELILTSIDKVNVPHDVIITVSNTDVIVTCDVVKIDAVFINLIVNAIQAMNQGGTLEINIKTYGDYAVIDFIDSGLGIPEDFINKIFEPLFTTKQKGTGLGLASCKNIIEQHNGSITVKNNPTTFTIKIPKTYDELGRQ</sequence>
<dbReference type="PANTHER" id="PTHR43065:SF10">
    <property type="entry name" value="PEROXIDE STRESS-ACTIVATED HISTIDINE KINASE MAK3"/>
    <property type="match status" value="1"/>
</dbReference>
<reference evidence="10 11" key="1">
    <citation type="journal article" date="2011" name="J. Bacteriol.">
        <title>Genome Sequence of an Ammonia-Oxidizing Soil Archaeon, "Candidatus Nitrosoarchaeum koreensis" MY1.</title>
        <authorList>
            <person name="Kim B.K."/>
            <person name="Jung M.Y."/>
            <person name="Yu D.S."/>
            <person name="Park S.J."/>
            <person name="Oh T.K."/>
            <person name="Rhee S.K."/>
            <person name="Kim J.F."/>
        </authorList>
    </citation>
    <scope>NUCLEOTIDE SEQUENCE [LARGE SCALE GENOMIC DNA]</scope>
    <source>
        <strain evidence="10 11">MY1</strain>
    </source>
</reference>
<keyword evidence="8" id="KW-0472">Membrane</keyword>
<dbReference type="PROSITE" id="PS50109">
    <property type="entry name" value="HIS_KIN"/>
    <property type="match status" value="1"/>
</dbReference>